<dbReference type="FunFam" id="3.40.50.1820:FF:000266">
    <property type="entry name" value="Carboxylic ester hydrolase"/>
    <property type="match status" value="1"/>
</dbReference>
<organism evidence="5 6">
    <name type="scientific">Penicillium atrosanguineum</name>
    <dbReference type="NCBI Taxonomy" id="1132637"/>
    <lineage>
        <taxon>Eukaryota</taxon>
        <taxon>Fungi</taxon>
        <taxon>Dikarya</taxon>
        <taxon>Ascomycota</taxon>
        <taxon>Pezizomycotina</taxon>
        <taxon>Eurotiomycetes</taxon>
        <taxon>Eurotiomycetidae</taxon>
        <taxon>Eurotiales</taxon>
        <taxon>Aspergillaceae</taxon>
        <taxon>Penicillium</taxon>
    </lineage>
</organism>
<accession>A0A9W9QDR8</accession>
<dbReference type="Proteomes" id="UP001147746">
    <property type="component" value="Unassembled WGS sequence"/>
</dbReference>
<dbReference type="GO" id="GO:0017000">
    <property type="term" value="P:antibiotic biosynthetic process"/>
    <property type="evidence" value="ECO:0007669"/>
    <property type="project" value="UniProtKB-ARBA"/>
</dbReference>
<reference evidence="5" key="2">
    <citation type="journal article" date="2023" name="IMA Fungus">
        <title>Comparative genomic study of the Penicillium genus elucidates a diverse pangenome and 15 lateral gene transfer events.</title>
        <authorList>
            <person name="Petersen C."/>
            <person name="Sorensen T."/>
            <person name="Nielsen M.R."/>
            <person name="Sondergaard T.E."/>
            <person name="Sorensen J.L."/>
            <person name="Fitzpatrick D.A."/>
            <person name="Frisvad J.C."/>
            <person name="Nielsen K.L."/>
        </authorList>
    </citation>
    <scope>NUCLEOTIDE SEQUENCE</scope>
    <source>
        <strain evidence="5">IBT 21472</strain>
    </source>
</reference>
<feature type="chain" id="PRO_5041021653" description="Carboxylic ester hydrolase" evidence="3">
    <location>
        <begin position="29"/>
        <end position="600"/>
    </location>
</feature>
<dbReference type="InterPro" id="IPR002018">
    <property type="entry name" value="CarbesteraseB"/>
</dbReference>
<dbReference type="InterPro" id="IPR050309">
    <property type="entry name" value="Type-B_Carboxylest/Lipase"/>
</dbReference>
<dbReference type="EMBL" id="JAPZBO010000001">
    <property type="protein sequence ID" value="KAJ5330493.1"/>
    <property type="molecule type" value="Genomic_DNA"/>
</dbReference>
<evidence type="ECO:0000256" key="1">
    <source>
        <dbReference type="ARBA" id="ARBA00005964"/>
    </source>
</evidence>
<dbReference type="InterPro" id="IPR019826">
    <property type="entry name" value="Carboxylesterase_B_AS"/>
</dbReference>
<reference evidence="5" key="1">
    <citation type="submission" date="2022-12" db="EMBL/GenBank/DDBJ databases">
        <authorList>
            <person name="Petersen C."/>
        </authorList>
    </citation>
    <scope>NUCLEOTIDE SEQUENCE</scope>
    <source>
        <strain evidence="5">IBT 21472</strain>
    </source>
</reference>
<comment type="caution">
    <text evidence="5">The sequence shown here is derived from an EMBL/GenBank/DDBJ whole genome shotgun (WGS) entry which is preliminary data.</text>
</comment>
<evidence type="ECO:0000256" key="2">
    <source>
        <dbReference type="ARBA" id="ARBA00022801"/>
    </source>
</evidence>
<dbReference type="EC" id="3.1.1.-" evidence="3"/>
<dbReference type="AlphaFoldDB" id="A0A9W9QDR8"/>
<feature type="domain" description="Carboxylesterase type B" evidence="4">
    <location>
        <begin position="31"/>
        <end position="561"/>
    </location>
</feature>
<dbReference type="Gene3D" id="3.40.50.1820">
    <property type="entry name" value="alpha/beta hydrolase"/>
    <property type="match status" value="1"/>
</dbReference>
<dbReference type="GO" id="GO:0016787">
    <property type="term" value="F:hydrolase activity"/>
    <property type="evidence" value="ECO:0007669"/>
    <property type="project" value="UniProtKB-KW"/>
</dbReference>
<evidence type="ECO:0000259" key="4">
    <source>
        <dbReference type="Pfam" id="PF00135"/>
    </source>
</evidence>
<dbReference type="InterPro" id="IPR019819">
    <property type="entry name" value="Carboxylesterase_B_CS"/>
</dbReference>
<dbReference type="Pfam" id="PF00135">
    <property type="entry name" value="COesterase"/>
    <property type="match status" value="1"/>
</dbReference>
<gene>
    <name evidence="5" type="ORF">N7476_000276</name>
</gene>
<evidence type="ECO:0000313" key="6">
    <source>
        <dbReference type="Proteomes" id="UP001147746"/>
    </source>
</evidence>
<proteinExistence type="inferred from homology"/>
<feature type="signal peptide" evidence="3">
    <location>
        <begin position="1"/>
        <end position="28"/>
    </location>
</feature>
<keyword evidence="3" id="KW-0732">Signal</keyword>
<dbReference type="PANTHER" id="PTHR11559">
    <property type="entry name" value="CARBOXYLESTERASE"/>
    <property type="match status" value="1"/>
</dbReference>
<comment type="similarity">
    <text evidence="1 3">Belongs to the type-B carboxylesterase/lipase family.</text>
</comment>
<dbReference type="GO" id="GO:0072330">
    <property type="term" value="P:monocarboxylic acid biosynthetic process"/>
    <property type="evidence" value="ECO:0007669"/>
    <property type="project" value="UniProtKB-ARBA"/>
</dbReference>
<evidence type="ECO:0000313" key="5">
    <source>
        <dbReference type="EMBL" id="KAJ5330493.1"/>
    </source>
</evidence>
<keyword evidence="2 3" id="KW-0378">Hydrolase</keyword>
<keyword evidence="6" id="KW-1185">Reference proteome</keyword>
<name>A0A9W9QDR8_9EURO</name>
<dbReference type="PROSITE" id="PS00941">
    <property type="entry name" value="CARBOXYLESTERASE_B_2"/>
    <property type="match status" value="1"/>
</dbReference>
<dbReference type="InterPro" id="IPR029058">
    <property type="entry name" value="AB_hydrolase_fold"/>
</dbReference>
<dbReference type="PROSITE" id="PS00122">
    <property type="entry name" value="CARBOXYLESTERASE_B_1"/>
    <property type="match status" value="1"/>
</dbReference>
<evidence type="ECO:0000256" key="3">
    <source>
        <dbReference type="RuleBase" id="RU361235"/>
    </source>
</evidence>
<dbReference type="SUPFAM" id="SSF53474">
    <property type="entry name" value="alpha/beta-Hydrolases"/>
    <property type="match status" value="1"/>
</dbReference>
<sequence>MGFFVSLGSIPLMTVICITACLGALLHADNTVVDLGYATYQGYYNRTSGLNVFLGIRYAAPPVGRLRWQAPQSPLANRATIIPATEQPPLCPQSGAAQLPKVYGFNSALGDEDCLFLNVYAPPAAQYLPVLVWIHGGGYGLNGAIYDPSEWINSNEDGFISVMIQYRLGAFGFLASADVSKYGQTNVGLLDMRIALEWVQKHISQFGGDPSRVTLGGESSGAGAAMLQAMAYGGREDHLFSNIIASSPYTVTQYRYDDDVPTGHYRAFARQAGCLAGDESVGPRTFACLMETDTNTLQNASGLISTSGAWGTFAFLPVIDGDFIRELPSKQLLEKRVSGKRVLSGNNANDGIPLGLPNVGTSAEFMTYVRGAFPRFIASDFSRLLKLYGFASSSSLDRLDSLYDTLGDRGPTASNQSEFATGYQQMAFNIFAETAFDCPSYWLADAFSGNNDIESWKYQYSVTPAYHGADLTAYFSVGTTTPTRSIRHAVQKMWGSFIINDCPVISTQDAKGGASNATAPEDSDGNIFWPPWNDSSPMMMNLNTTGGKLVHHTVTNDLAYWLREEPGVTNDFRLVSANSWEGGRGGRCQFWREVGPRVPQ</sequence>
<protein>
    <recommendedName>
        <fullName evidence="3">Carboxylic ester hydrolase</fullName>
        <ecNumber evidence="3">3.1.1.-</ecNumber>
    </recommendedName>
</protein>